<name>A0A7J6W3B1_THATH</name>
<gene>
    <name evidence="1" type="ORF">FRX31_018546</name>
</gene>
<keyword evidence="2" id="KW-1185">Reference proteome</keyword>
<accession>A0A7J6W3B1</accession>
<dbReference type="Proteomes" id="UP000554482">
    <property type="component" value="Unassembled WGS sequence"/>
</dbReference>
<dbReference type="EMBL" id="JABWDY010022238">
    <property type="protein sequence ID" value="KAF5191869.1"/>
    <property type="molecule type" value="Genomic_DNA"/>
</dbReference>
<sequence length="171" mass="19273">MGTSRSRTARRYTRPINELYHNLWGGELLRPLAKAEPLLIWLVVVVLKISLCRRGFCFSKWSKEAGALSSEEIKDMGKDLTIQVKGIPLHLRIQSVMEEIAKACGHSWKVNDDSLDLVGGIPSISLANCDISKISRILYVVESGHRFPVVIGIVDIDKYKQEGERKETLVR</sequence>
<dbReference type="AlphaFoldDB" id="A0A7J6W3B1"/>
<proteinExistence type="predicted"/>
<reference evidence="1 2" key="1">
    <citation type="submission" date="2020-06" db="EMBL/GenBank/DDBJ databases">
        <title>Transcriptomic and genomic resources for Thalictrum thalictroides and T. hernandezii: Facilitating candidate gene discovery in an emerging model plant lineage.</title>
        <authorList>
            <person name="Arias T."/>
            <person name="Riano-Pachon D.M."/>
            <person name="Di Stilio V.S."/>
        </authorList>
    </citation>
    <scope>NUCLEOTIDE SEQUENCE [LARGE SCALE GENOMIC DNA]</scope>
    <source>
        <strain evidence="2">cv. WT478/WT964</strain>
        <tissue evidence="1">Leaves</tissue>
    </source>
</reference>
<evidence type="ECO:0000313" key="2">
    <source>
        <dbReference type="Proteomes" id="UP000554482"/>
    </source>
</evidence>
<dbReference type="OrthoDB" id="1954848at2759"/>
<evidence type="ECO:0000313" key="1">
    <source>
        <dbReference type="EMBL" id="KAF5191869.1"/>
    </source>
</evidence>
<comment type="caution">
    <text evidence="1">The sequence shown here is derived from an EMBL/GenBank/DDBJ whole genome shotgun (WGS) entry which is preliminary data.</text>
</comment>
<protein>
    <submittedName>
        <fullName evidence="1">Uncharacterized protein</fullName>
    </submittedName>
</protein>
<organism evidence="1 2">
    <name type="scientific">Thalictrum thalictroides</name>
    <name type="common">Rue-anemone</name>
    <name type="synonym">Anemone thalictroides</name>
    <dbReference type="NCBI Taxonomy" id="46969"/>
    <lineage>
        <taxon>Eukaryota</taxon>
        <taxon>Viridiplantae</taxon>
        <taxon>Streptophyta</taxon>
        <taxon>Embryophyta</taxon>
        <taxon>Tracheophyta</taxon>
        <taxon>Spermatophyta</taxon>
        <taxon>Magnoliopsida</taxon>
        <taxon>Ranunculales</taxon>
        <taxon>Ranunculaceae</taxon>
        <taxon>Thalictroideae</taxon>
        <taxon>Thalictrum</taxon>
    </lineage>
</organism>